<dbReference type="OrthoDB" id="270889at2"/>
<dbReference type="PRINTS" id="PR00153">
    <property type="entry name" value="CSAPPISMRASE"/>
</dbReference>
<sequence>MASRLGKRVRDRVPSRPRVEPLEGKRLLTAPAIEPIVPVDLLAGTSVFVPVLGSDADGDAISYTVTSSSEAVQAEVRSGHPFLRLSISGFGDLEFQLFDDLAPDTVSRITELVGQDFYDNLTFHRVVPGFVIQGGDPNGDGTGGPGFSFDDEFHPAALFTGSGQLAMANSGKDTNGSQFFVTFGPQRALDFNHTIFGQLVRGADVAQAIAAVPRDSLDRPTTPVVITDAQIVPNTTDTVLSLTAAPGASLGPATLTITATDANGETTTTTVSVDVGTDTVDDPPILGPIGDQNARSGLPLSFDLSSTDLEGDPVEYQAALQGNADRATVTVSGNRVTVTPAADFTGDLSLLVGVRQQGATARGSTANPFDTQRITISVSAPTLSAQGVPISGTAGSALSNVPVAFFTADGDYEPSAFQAAIDWGDGTSTAGSVVSAPGGGFQVLGTHTFATVGTVPLSVSIAGPGGSGAQAESSAVIAAAQQAAVWVTVSSSPEPVAVGAELTFSVTVRNTGTASAAGLVLSQAIPAGSSFVSSTIPPSSQTSEAVTIPLGNLAPGATRTVSIVVRPSAPGTISSTARVTGTGFNDASAGAVSTVIAETSTPSPVDPSGPVRVTDLERFGVGIDPTRIVLSFDGLLDPDRAEDPSNYVLVLPGRDNAMGSRDDMLVPIVRATYDEEAGTVTLEPRYRVPYLALARLVVRSGGDRGLLDTTGEALDGDGDGSAGGAFVARFGRGVYLDRAEVLRESVGNGPGGPLRLVVRTGGQAFHRGEIAPLFSPETALARFRLAAGLADPSVGSANVASAARRAGSDLPSGSIRDALRSRLLN</sequence>
<dbReference type="Pfam" id="PF00160">
    <property type="entry name" value="Pro_isomerase"/>
    <property type="match status" value="1"/>
</dbReference>
<dbReference type="EC" id="5.2.1.8" evidence="2"/>
<comment type="caution">
    <text evidence="6">The sequence shown here is derived from an EMBL/GenBank/DDBJ whole genome shotgun (WGS) entry which is preliminary data.</text>
</comment>
<evidence type="ECO:0000259" key="5">
    <source>
        <dbReference type="PROSITE" id="PS50072"/>
    </source>
</evidence>
<dbReference type="InterPro" id="IPR029000">
    <property type="entry name" value="Cyclophilin-like_dom_sf"/>
</dbReference>
<dbReference type="AlphaFoldDB" id="A0A432MQL4"/>
<organism evidence="6 7">
    <name type="scientific">Tautonia sociabilis</name>
    <dbReference type="NCBI Taxonomy" id="2080755"/>
    <lineage>
        <taxon>Bacteria</taxon>
        <taxon>Pseudomonadati</taxon>
        <taxon>Planctomycetota</taxon>
        <taxon>Planctomycetia</taxon>
        <taxon>Isosphaerales</taxon>
        <taxon>Isosphaeraceae</taxon>
        <taxon>Tautonia</taxon>
    </lineage>
</organism>
<proteinExistence type="inferred from homology"/>
<dbReference type="InterPro" id="IPR047589">
    <property type="entry name" value="DUF11_rpt"/>
</dbReference>
<dbReference type="Proteomes" id="UP000280296">
    <property type="component" value="Unassembled WGS sequence"/>
</dbReference>
<dbReference type="GO" id="GO:0003755">
    <property type="term" value="F:peptidyl-prolyl cis-trans isomerase activity"/>
    <property type="evidence" value="ECO:0007669"/>
    <property type="project" value="UniProtKB-KW"/>
</dbReference>
<protein>
    <recommendedName>
        <fullName evidence="2">peptidylprolyl isomerase</fullName>
        <ecNumber evidence="2">5.2.1.8</ecNumber>
    </recommendedName>
</protein>
<keyword evidence="4" id="KW-0413">Isomerase</keyword>
<evidence type="ECO:0000256" key="1">
    <source>
        <dbReference type="ARBA" id="ARBA00007365"/>
    </source>
</evidence>
<comment type="similarity">
    <text evidence="1">Belongs to the cyclophilin-type PPIase family.</text>
</comment>
<name>A0A432MQL4_9BACT</name>
<gene>
    <name evidence="6" type="ORF">TsocGM_01045</name>
</gene>
<reference evidence="6 7" key="1">
    <citation type="submission" date="2018-12" db="EMBL/GenBank/DDBJ databases">
        <authorList>
            <person name="Toschakov S.V."/>
        </authorList>
    </citation>
    <scope>NUCLEOTIDE SEQUENCE [LARGE SCALE GENOMIC DNA]</scope>
    <source>
        <strain evidence="6 7">GM2012</strain>
    </source>
</reference>
<evidence type="ECO:0000256" key="3">
    <source>
        <dbReference type="ARBA" id="ARBA00023110"/>
    </source>
</evidence>
<dbReference type="Gene3D" id="2.60.40.10">
    <property type="entry name" value="Immunoglobulins"/>
    <property type="match status" value="1"/>
</dbReference>
<evidence type="ECO:0000313" key="6">
    <source>
        <dbReference type="EMBL" id="RUL89781.1"/>
    </source>
</evidence>
<dbReference type="SUPFAM" id="SSF50891">
    <property type="entry name" value="Cyclophilin-like"/>
    <property type="match status" value="1"/>
</dbReference>
<dbReference type="NCBIfam" id="TIGR01451">
    <property type="entry name" value="B_ant_repeat"/>
    <property type="match status" value="1"/>
</dbReference>
<dbReference type="PROSITE" id="PS00170">
    <property type="entry name" value="CSA_PPIASE_1"/>
    <property type="match status" value="1"/>
</dbReference>
<dbReference type="Gene3D" id="2.40.100.10">
    <property type="entry name" value="Cyclophilin-like"/>
    <property type="match status" value="1"/>
</dbReference>
<evidence type="ECO:0000313" key="7">
    <source>
        <dbReference type="Proteomes" id="UP000280296"/>
    </source>
</evidence>
<dbReference type="CDD" id="cd00317">
    <property type="entry name" value="cyclophilin"/>
    <property type="match status" value="1"/>
</dbReference>
<feature type="domain" description="PPIase cyclophilin-type" evidence="5">
    <location>
        <begin position="91"/>
        <end position="231"/>
    </location>
</feature>
<dbReference type="EMBL" id="RYZH01000001">
    <property type="protein sequence ID" value="RUL89781.1"/>
    <property type="molecule type" value="Genomic_DNA"/>
</dbReference>
<dbReference type="PANTHER" id="PTHR45625:SF4">
    <property type="entry name" value="PEPTIDYLPROLYL ISOMERASE DOMAIN AND WD REPEAT-CONTAINING PROTEIN 1"/>
    <property type="match status" value="1"/>
</dbReference>
<dbReference type="InterPro" id="IPR044666">
    <property type="entry name" value="Cyclophilin_A-like"/>
</dbReference>
<evidence type="ECO:0000256" key="2">
    <source>
        <dbReference type="ARBA" id="ARBA00013194"/>
    </source>
</evidence>
<dbReference type="InterPro" id="IPR013783">
    <property type="entry name" value="Ig-like_fold"/>
</dbReference>
<dbReference type="GO" id="GO:0006457">
    <property type="term" value="P:protein folding"/>
    <property type="evidence" value="ECO:0007669"/>
    <property type="project" value="InterPro"/>
</dbReference>
<dbReference type="PROSITE" id="PS50072">
    <property type="entry name" value="CSA_PPIASE_2"/>
    <property type="match status" value="1"/>
</dbReference>
<reference evidence="6 7" key="2">
    <citation type="submission" date="2019-01" db="EMBL/GenBank/DDBJ databases">
        <title>Tautonia sociabilis, a novel thermotolerant planctomycete of Isosphaeraceae family, isolated from a 4000 m deep subterranean habitat.</title>
        <authorList>
            <person name="Kovaleva O.L."/>
            <person name="Elcheninov A.G."/>
            <person name="Van Heerden E."/>
            <person name="Toshchakov S.V."/>
            <person name="Novikov A."/>
            <person name="Bonch-Osmolovskaya E.A."/>
            <person name="Kublanov I.V."/>
        </authorList>
    </citation>
    <scope>NUCLEOTIDE SEQUENCE [LARGE SCALE GENOMIC DNA]</scope>
    <source>
        <strain evidence="6 7">GM2012</strain>
    </source>
</reference>
<keyword evidence="3" id="KW-0697">Rotamase</keyword>
<accession>A0A432MQL4</accession>
<dbReference type="PANTHER" id="PTHR45625">
    <property type="entry name" value="PEPTIDYL-PROLYL CIS-TRANS ISOMERASE-RELATED"/>
    <property type="match status" value="1"/>
</dbReference>
<dbReference type="InterPro" id="IPR020892">
    <property type="entry name" value="Cyclophilin-type_PPIase_CS"/>
</dbReference>
<evidence type="ECO:0000256" key="4">
    <source>
        <dbReference type="ARBA" id="ARBA00023235"/>
    </source>
</evidence>
<keyword evidence="7" id="KW-1185">Reference proteome</keyword>
<dbReference type="InterPro" id="IPR002130">
    <property type="entry name" value="Cyclophilin-type_PPIase_dom"/>
</dbReference>
<dbReference type="InterPro" id="IPR001434">
    <property type="entry name" value="OmcB-like_DUF11"/>
</dbReference>
<dbReference type="RefSeq" id="WP_126723456.1">
    <property type="nucleotide sequence ID" value="NZ_RYZH01000001.1"/>
</dbReference>
<dbReference type="Pfam" id="PF01345">
    <property type="entry name" value="DUF11"/>
    <property type="match status" value="1"/>
</dbReference>